<comment type="caution">
    <text evidence="19">The sequence shown here is derived from an EMBL/GenBank/DDBJ whole genome shotgun (WGS) entry which is preliminary data.</text>
</comment>
<dbReference type="GO" id="GO:0003862">
    <property type="term" value="F:3-isopropylmalate dehydrogenase activity"/>
    <property type="evidence" value="ECO:0007669"/>
    <property type="project" value="UniProtKB-UniRule"/>
</dbReference>
<dbReference type="GO" id="GO:0000287">
    <property type="term" value="F:magnesium ion binding"/>
    <property type="evidence" value="ECO:0007669"/>
    <property type="project" value="InterPro"/>
</dbReference>
<keyword evidence="7 16" id="KW-0432">Leucine biosynthesis</keyword>
<evidence type="ECO:0000259" key="18">
    <source>
        <dbReference type="SMART" id="SM01329"/>
    </source>
</evidence>
<evidence type="ECO:0000256" key="14">
    <source>
        <dbReference type="ARBA" id="ARBA00023304"/>
    </source>
</evidence>
<comment type="cofactor">
    <cofactor evidence="16 17">
        <name>Mg(2+)</name>
        <dbReference type="ChEBI" id="CHEBI:18420"/>
    </cofactor>
    <cofactor evidence="16 17">
        <name>Mn(2+)</name>
        <dbReference type="ChEBI" id="CHEBI:29035"/>
    </cofactor>
    <text evidence="16 17">Binds 1 Mg(2+) or Mn(2+) ion per subunit.</text>
</comment>
<dbReference type="NCBIfam" id="TIGR00169">
    <property type="entry name" value="leuB"/>
    <property type="match status" value="1"/>
</dbReference>
<evidence type="ECO:0000256" key="5">
    <source>
        <dbReference type="ARBA" id="ARBA00008319"/>
    </source>
</evidence>
<dbReference type="Proteomes" id="UP000288024">
    <property type="component" value="Unassembled WGS sequence"/>
</dbReference>
<feature type="binding site" evidence="16">
    <location>
        <begin position="76"/>
        <end position="89"/>
    </location>
    <ligand>
        <name>NAD(+)</name>
        <dbReference type="ChEBI" id="CHEBI:57540"/>
    </ligand>
</feature>
<dbReference type="PANTHER" id="PTHR42979">
    <property type="entry name" value="3-ISOPROPYLMALATE DEHYDROGENASE"/>
    <property type="match status" value="1"/>
</dbReference>
<feature type="binding site" evidence="16">
    <location>
        <position position="223"/>
    </location>
    <ligand>
        <name>substrate</name>
    </ligand>
</feature>
<dbReference type="HAMAP" id="MF_01033">
    <property type="entry name" value="LeuB_type1"/>
    <property type="match status" value="1"/>
</dbReference>
<dbReference type="GO" id="GO:0005829">
    <property type="term" value="C:cytosol"/>
    <property type="evidence" value="ECO:0007669"/>
    <property type="project" value="TreeGrafter"/>
</dbReference>
<dbReference type="UniPathway" id="UPA00048">
    <property type="reaction ID" value="UER00072"/>
</dbReference>
<comment type="function">
    <text evidence="15 16 17">Catalyzes the oxidation of 3-carboxy-2-hydroxy-4-methylpentanoate (3-isopropylmalate) to 3-carboxy-4-methyl-2-oxopentanoate. The product decarboxylates to 4-methyl-2 oxopentanoate.</text>
</comment>
<comment type="subunit">
    <text evidence="6 16 17">Homodimer.</text>
</comment>
<keyword evidence="12 16" id="KW-0560">Oxidoreductase</keyword>
<keyword evidence="16" id="KW-0464">Manganese</keyword>
<feature type="binding site" evidence="16">
    <location>
        <position position="106"/>
    </location>
    <ligand>
        <name>substrate</name>
    </ligand>
</feature>
<keyword evidence="20" id="KW-1185">Reference proteome</keyword>
<comment type="similarity">
    <text evidence="5 16">Belongs to the isocitrate and isopropylmalate dehydrogenases family. LeuB type 1 subfamily.</text>
</comment>
<dbReference type="GO" id="GO:0051287">
    <property type="term" value="F:NAD binding"/>
    <property type="evidence" value="ECO:0007669"/>
    <property type="project" value="InterPro"/>
</dbReference>
<dbReference type="SUPFAM" id="SSF53659">
    <property type="entry name" value="Isocitrate/Isopropylmalate dehydrogenase-like"/>
    <property type="match status" value="1"/>
</dbReference>
<keyword evidence="11 16" id="KW-0460">Magnesium</keyword>
<feature type="binding site" evidence="16">
    <location>
        <position position="96"/>
    </location>
    <ligand>
        <name>substrate</name>
    </ligand>
</feature>
<feature type="binding site" evidence="16">
    <location>
        <begin position="281"/>
        <end position="293"/>
    </location>
    <ligand>
        <name>NAD(+)</name>
        <dbReference type="ChEBI" id="CHEBI:57540"/>
    </ligand>
</feature>
<evidence type="ECO:0000256" key="1">
    <source>
        <dbReference type="ARBA" id="ARBA00000624"/>
    </source>
</evidence>
<evidence type="ECO:0000256" key="10">
    <source>
        <dbReference type="ARBA" id="ARBA00022723"/>
    </source>
</evidence>
<feature type="domain" description="Isopropylmalate dehydrogenase-like" evidence="18">
    <location>
        <begin position="4"/>
        <end position="352"/>
    </location>
</feature>
<dbReference type="InterPro" id="IPR019818">
    <property type="entry name" value="IsoCit/isopropylmalate_DH_CS"/>
</dbReference>
<evidence type="ECO:0000256" key="12">
    <source>
        <dbReference type="ARBA" id="ARBA00023002"/>
    </source>
</evidence>
<reference evidence="19 20" key="1">
    <citation type="submission" date="2019-01" db="EMBL/GenBank/DDBJ databases">
        <title>Bacillus sp. M5HDSG1-1, whole genome shotgun sequence.</title>
        <authorList>
            <person name="Tuo L."/>
        </authorList>
    </citation>
    <scope>NUCLEOTIDE SEQUENCE [LARGE SCALE GENOMIC DNA]</scope>
    <source>
        <strain evidence="19 20">M5HDSG1-1</strain>
    </source>
</reference>
<gene>
    <name evidence="16 19" type="primary">leuB</name>
    <name evidence="19" type="ORF">EM808_05865</name>
</gene>
<proteinExistence type="inferred from homology"/>
<name>A0A437KDF3_9BACI</name>
<evidence type="ECO:0000256" key="15">
    <source>
        <dbReference type="ARBA" id="ARBA00023577"/>
    </source>
</evidence>
<comment type="catalytic activity">
    <reaction evidence="1 16 17">
        <text>(2R,3S)-3-isopropylmalate + NAD(+) = 4-methyl-2-oxopentanoate + CO2 + NADH</text>
        <dbReference type="Rhea" id="RHEA:32271"/>
        <dbReference type="ChEBI" id="CHEBI:16526"/>
        <dbReference type="ChEBI" id="CHEBI:17865"/>
        <dbReference type="ChEBI" id="CHEBI:35121"/>
        <dbReference type="ChEBI" id="CHEBI:57540"/>
        <dbReference type="ChEBI" id="CHEBI:57945"/>
        <dbReference type="EC" id="1.1.1.85"/>
    </reaction>
</comment>
<comment type="cofactor">
    <cofactor evidence="2">
        <name>Mn(2+)</name>
        <dbReference type="ChEBI" id="CHEBI:29035"/>
    </cofactor>
</comment>
<dbReference type="InterPro" id="IPR024084">
    <property type="entry name" value="IsoPropMal-DH-like_dom"/>
</dbReference>
<dbReference type="Gene3D" id="3.40.718.10">
    <property type="entry name" value="Isopropylmalate Dehydrogenase"/>
    <property type="match status" value="1"/>
</dbReference>
<keyword evidence="14 16" id="KW-0100">Branched-chain amino acid biosynthesis</keyword>
<accession>A0A437KDF3</accession>
<evidence type="ECO:0000256" key="16">
    <source>
        <dbReference type="HAMAP-Rule" id="MF_01033"/>
    </source>
</evidence>
<evidence type="ECO:0000256" key="2">
    <source>
        <dbReference type="ARBA" id="ARBA00001936"/>
    </source>
</evidence>
<dbReference type="FunFam" id="3.40.718.10:FF:000028">
    <property type="entry name" value="3-isopropylmalate dehydrogenase"/>
    <property type="match status" value="1"/>
</dbReference>
<evidence type="ECO:0000256" key="8">
    <source>
        <dbReference type="ARBA" id="ARBA00022490"/>
    </source>
</evidence>
<feature type="binding site" evidence="16">
    <location>
        <position position="251"/>
    </location>
    <ligand>
        <name>Mg(2+)</name>
        <dbReference type="ChEBI" id="CHEBI:18420"/>
    </ligand>
</feature>
<evidence type="ECO:0000256" key="4">
    <source>
        <dbReference type="ARBA" id="ARBA00004762"/>
    </source>
</evidence>
<dbReference type="EC" id="1.1.1.85" evidence="16"/>
<dbReference type="GeneID" id="87616066"/>
<comment type="subcellular location">
    <subcellularLocation>
        <location evidence="3 16">Cytoplasm</location>
    </subcellularLocation>
</comment>
<evidence type="ECO:0000256" key="3">
    <source>
        <dbReference type="ARBA" id="ARBA00004496"/>
    </source>
</evidence>
<keyword evidence="9 16" id="KW-0028">Amino-acid biosynthesis</keyword>
<evidence type="ECO:0000256" key="9">
    <source>
        <dbReference type="ARBA" id="ARBA00022605"/>
    </source>
</evidence>
<feature type="site" description="Important for catalysis" evidence="16">
    <location>
        <position position="191"/>
    </location>
</feature>
<keyword evidence="10 16" id="KW-0479">Metal-binding</keyword>
<evidence type="ECO:0000256" key="11">
    <source>
        <dbReference type="ARBA" id="ARBA00022842"/>
    </source>
</evidence>
<evidence type="ECO:0000256" key="7">
    <source>
        <dbReference type="ARBA" id="ARBA00022430"/>
    </source>
</evidence>
<organism evidence="19 20">
    <name type="scientific">Niallia taxi</name>
    <dbReference type="NCBI Taxonomy" id="2499688"/>
    <lineage>
        <taxon>Bacteria</taxon>
        <taxon>Bacillati</taxon>
        <taxon>Bacillota</taxon>
        <taxon>Bacilli</taxon>
        <taxon>Bacillales</taxon>
        <taxon>Bacillaceae</taxon>
        <taxon>Niallia</taxon>
    </lineage>
</organism>
<feature type="binding site" evidence="16">
    <location>
        <position position="134"/>
    </location>
    <ligand>
        <name>substrate</name>
    </ligand>
</feature>
<evidence type="ECO:0000313" key="19">
    <source>
        <dbReference type="EMBL" id="RVT65036.1"/>
    </source>
</evidence>
<dbReference type="AlphaFoldDB" id="A0A437KDF3"/>
<keyword evidence="13 16" id="KW-0520">NAD</keyword>
<protein>
    <recommendedName>
        <fullName evidence="16">3-isopropylmalate dehydrogenase</fullName>
        <ecNumber evidence="16">1.1.1.85</ecNumber>
    </recommendedName>
    <alternativeName>
        <fullName evidence="16">3-IPM-DH</fullName>
    </alternativeName>
    <alternativeName>
        <fullName evidence="16">Beta-IPM dehydrogenase</fullName>
        <shortName evidence="16">IMDH</shortName>
    </alternativeName>
</protein>
<evidence type="ECO:0000256" key="17">
    <source>
        <dbReference type="RuleBase" id="RU004445"/>
    </source>
</evidence>
<dbReference type="RefSeq" id="WP_127737189.1">
    <property type="nucleotide sequence ID" value="NZ_JASPBW010000002.1"/>
</dbReference>
<feature type="binding site" evidence="16">
    <location>
        <position position="247"/>
    </location>
    <ligand>
        <name>Mg(2+)</name>
        <dbReference type="ChEBI" id="CHEBI:18420"/>
    </ligand>
</feature>
<evidence type="ECO:0000313" key="20">
    <source>
        <dbReference type="Proteomes" id="UP000288024"/>
    </source>
</evidence>
<dbReference type="EMBL" id="RZTZ01000002">
    <property type="protein sequence ID" value="RVT65036.1"/>
    <property type="molecule type" value="Genomic_DNA"/>
</dbReference>
<dbReference type="PROSITE" id="PS00470">
    <property type="entry name" value="IDH_IMDH"/>
    <property type="match status" value="1"/>
</dbReference>
<dbReference type="GO" id="GO:0009098">
    <property type="term" value="P:L-leucine biosynthetic process"/>
    <property type="evidence" value="ECO:0007669"/>
    <property type="project" value="UniProtKB-UniRule"/>
</dbReference>
<dbReference type="SMART" id="SM01329">
    <property type="entry name" value="Iso_dh"/>
    <property type="match status" value="1"/>
</dbReference>
<dbReference type="InterPro" id="IPR004429">
    <property type="entry name" value="Isopropylmalate_DH"/>
</dbReference>
<dbReference type="PANTHER" id="PTHR42979:SF1">
    <property type="entry name" value="3-ISOPROPYLMALATE DEHYDROGENASE"/>
    <property type="match status" value="1"/>
</dbReference>
<dbReference type="Pfam" id="PF00180">
    <property type="entry name" value="Iso_dh"/>
    <property type="match status" value="1"/>
</dbReference>
<evidence type="ECO:0000256" key="13">
    <source>
        <dbReference type="ARBA" id="ARBA00023027"/>
    </source>
</evidence>
<sequence length="366" mass="39702">MEKKIAVLPGDGIGPEIIKGAIDVLQVIEAKFDHSFEYNYANIGGSAFDEEGTPLSDKTIALCKSSDAIMLGAVGGPKWDALPVSSRPEQGLLRIRKELNLFANLRPTKYFPSLAPASPLRQEVIENVDLMMVRELTGGIYFGTPSERTTIGGKAGAVDTLLYTKEEINLVLKKAFEIAKTRSKKVTSVDKANVLESSRLWRECATEMAVQYPDVKLEHMLVDNAAMQLISNPRQFDVVVTENMFGDILSDEASVLTGSLGMLASASISEAGPSLYEPIHGSAPDIAGQNIANPLATILSAAMMLRISFEMEQEAQLIENAVDAVLNKGYRTKDILSADTTLLTTSQMVEQVKAEMMAALETVEAR</sequence>
<feature type="site" description="Important for catalysis" evidence="16">
    <location>
        <position position="141"/>
    </location>
</feature>
<evidence type="ECO:0000256" key="6">
    <source>
        <dbReference type="ARBA" id="ARBA00011738"/>
    </source>
</evidence>
<feature type="binding site" evidence="16">
    <location>
        <position position="223"/>
    </location>
    <ligand>
        <name>Mg(2+)</name>
        <dbReference type="ChEBI" id="CHEBI:18420"/>
    </ligand>
</feature>
<comment type="pathway">
    <text evidence="4 16 17">Amino-acid biosynthesis; L-leucine biosynthesis; L-leucine from 3-methyl-2-oxobutanoate: step 3/4.</text>
</comment>
<keyword evidence="8 16" id="KW-0963">Cytoplasm</keyword>